<protein>
    <recommendedName>
        <fullName evidence="2">Reverse transcriptase Ty1/copia-type domain-containing protein</fullName>
    </recommendedName>
</protein>
<accession>A0A371HVH7</accession>
<evidence type="ECO:0000256" key="1">
    <source>
        <dbReference type="SAM" id="MobiDB-lite"/>
    </source>
</evidence>
<feature type="region of interest" description="Disordered" evidence="1">
    <location>
        <begin position="1"/>
        <end position="29"/>
    </location>
</feature>
<name>A0A371HVH7_MUCPR</name>
<evidence type="ECO:0000259" key="2">
    <source>
        <dbReference type="Pfam" id="PF07727"/>
    </source>
</evidence>
<feature type="compositionally biased region" description="Basic residues" evidence="1">
    <location>
        <begin position="1"/>
        <end position="19"/>
    </location>
</feature>
<evidence type="ECO:0000313" key="3">
    <source>
        <dbReference type="EMBL" id="RDY06796.1"/>
    </source>
</evidence>
<comment type="caution">
    <text evidence="3">The sequence shown here is derived from an EMBL/GenBank/DDBJ whole genome shotgun (WGS) entry which is preliminary data.</text>
</comment>
<dbReference type="AlphaFoldDB" id="A0A371HVH7"/>
<keyword evidence="4" id="KW-1185">Reference proteome</keyword>
<dbReference type="Pfam" id="PF07727">
    <property type="entry name" value="RVT_2"/>
    <property type="match status" value="1"/>
</dbReference>
<proteinExistence type="predicted"/>
<dbReference type="EMBL" id="QJKJ01001611">
    <property type="protein sequence ID" value="RDY06796.1"/>
    <property type="molecule type" value="Genomic_DNA"/>
</dbReference>
<gene>
    <name evidence="3" type="ORF">CR513_09170</name>
</gene>
<feature type="domain" description="Reverse transcriptase Ty1/copia-type" evidence="2">
    <location>
        <begin position="82"/>
        <end position="141"/>
    </location>
</feature>
<sequence>MRCHNYQKLGKGAKNKPNNHAHLAQDEGTNSDFEVDSAINSEGELIHSVLIIEAKPVEFDKTVTEEKLLKAMKEEINFIEKNQTWELVDPPSNKKPIALKWVHKVRVNPRGEVKVRIDYREVYAPIARIETIRLVVVIATNAS</sequence>
<dbReference type="STRING" id="157652.A0A371HVH7"/>
<organism evidence="3 4">
    <name type="scientific">Mucuna pruriens</name>
    <name type="common">Velvet bean</name>
    <name type="synonym">Dolichos pruriens</name>
    <dbReference type="NCBI Taxonomy" id="157652"/>
    <lineage>
        <taxon>Eukaryota</taxon>
        <taxon>Viridiplantae</taxon>
        <taxon>Streptophyta</taxon>
        <taxon>Embryophyta</taxon>
        <taxon>Tracheophyta</taxon>
        <taxon>Spermatophyta</taxon>
        <taxon>Magnoliopsida</taxon>
        <taxon>eudicotyledons</taxon>
        <taxon>Gunneridae</taxon>
        <taxon>Pentapetalae</taxon>
        <taxon>rosids</taxon>
        <taxon>fabids</taxon>
        <taxon>Fabales</taxon>
        <taxon>Fabaceae</taxon>
        <taxon>Papilionoideae</taxon>
        <taxon>50 kb inversion clade</taxon>
        <taxon>NPAAA clade</taxon>
        <taxon>indigoferoid/millettioid clade</taxon>
        <taxon>Phaseoleae</taxon>
        <taxon>Mucuna</taxon>
    </lineage>
</organism>
<dbReference type="Proteomes" id="UP000257109">
    <property type="component" value="Unassembled WGS sequence"/>
</dbReference>
<reference evidence="3" key="1">
    <citation type="submission" date="2018-05" db="EMBL/GenBank/DDBJ databases">
        <title>Draft genome of Mucuna pruriens seed.</title>
        <authorList>
            <person name="Nnadi N.E."/>
            <person name="Vos R."/>
            <person name="Hasami M.H."/>
            <person name="Devisetty U.K."/>
            <person name="Aguiy J.C."/>
        </authorList>
    </citation>
    <scope>NUCLEOTIDE SEQUENCE [LARGE SCALE GENOMIC DNA]</scope>
    <source>
        <strain evidence="3">JCA_2017</strain>
    </source>
</reference>
<evidence type="ECO:0000313" key="4">
    <source>
        <dbReference type="Proteomes" id="UP000257109"/>
    </source>
</evidence>
<feature type="non-terminal residue" evidence="3">
    <location>
        <position position="1"/>
    </location>
</feature>
<dbReference type="InterPro" id="IPR013103">
    <property type="entry name" value="RVT_2"/>
</dbReference>